<dbReference type="OrthoDB" id="5987559at2759"/>
<feature type="compositionally biased region" description="Basic and acidic residues" evidence="1">
    <location>
        <begin position="282"/>
        <end position="296"/>
    </location>
</feature>
<dbReference type="AlphaFoldDB" id="A0A3M6U8K3"/>
<feature type="region of interest" description="Disordered" evidence="1">
    <location>
        <begin position="282"/>
        <end position="316"/>
    </location>
</feature>
<proteinExistence type="predicted"/>
<comment type="caution">
    <text evidence="2">The sequence shown here is derived from an EMBL/GenBank/DDBJ whole genome shotgun (WGS) entry which is preliminary data.</text>
</comment>
<feature type="non-terminal residue" evidence="2">
    <location>
        <position position="316"/>
    </location>
</feature>
<name>A0A3M6U8K3_POCDA</name>
<evidence type="ECO:0000313" key="2">
    <source>
        <dbReference type="EMBL" id="RMX50005.1"/>
    </source>
</evidence>
<protein>
    <recommendedName>
        <fullName evidence="4">Alkylated DNA repair protein AlkB homologue 8 N-terminal domain-containing protein</fullName>
    </recommendedName>
</protein>
<evidence type="ECO:0000256" key="1">
    <source>
        <dbReference type="SAM" id="MobiDB-lite"/>
    </source>
</evidence>
<gene>
    <name evidence="2" type="ORF">pdam_00016659</name>
</gene>
<evidence type="ECO:0000313" key="3">
    <source>
        <dbReference type="Proteomes" id="UP000275408"/>
    </source>
</evidence>
<reference evidence="2 3" key="1">
    <citation type="journal article" date="2018" name="Sci. Rep.">
        <title>Comparative analysis of the Pocillopora damicornis genome highlights role of immune system in coral evolution.</title>
        <authorList>
            <person name="Cunning R."/>
            <person name="Bay R.A."/>
            <person name="Gillette P."/>
            <person name="Baker A.C."/>
            <person name="Traylor-Knowles N."/>
        </authorList>
    </citation>
    <scope>NUCLEOTIDE SEQUENCE [LARGE SCALE GENOMIC DNA]</scope>
    <source>
        <strain evidence="2">RSMAS</strain>
        <tissue evidence="2">Whole animal</tissue>
    </source>
</reference>
<dbReference type="Proteomes" id="UP000275408">
    <property type="component" value="Unassembled WGS sequence"/>
</dbReference>
<keyword evidence="3" id="KW-1185">Reference proteome</keyword>
<organism evidence="2 3">
    <name type="scientific">Pocillopora damicornis</name>
    <name type="common">Cauliflower coral</name>
    <name type="synonym">Millepora damicornis</name>
    <dbReference type="NCBI Taxonomy" id="46731"/>
    <lineage>
        <taxon>Eukaryota</taxon>
        <taxon>Metazoa</taxon>
        <taxon>Cnidaria</taxon>
        <taxon>Anthozoa</taxon>
        <taxon>Hexacorallia</taxon>
        <taxon>Scleractinia</taxon>
        <taxon>Astrocoeniina</taxon>
        <taxon>Pocilloporidae</taxon>
        <taxon>Pocillopora</taxon>
    </lineage>
</organism>
<dbReference type="PANTHER" id="PTHR33332">
    <property type="entry name" value="REVERSE TRANSCRIPTASE DOMAIN-CONTAINING PROTEIN"/>
    <property type="match status" value="1"/>
</dbReference>
<dbReference type="EMBL" id="RCHS01002012">
    <property type="protein sequence ID" value="RMX50005.1"/>
    <property type="molecule type" value="Genomic_DNA"/>
</dbReference>
<evidence type="ECO:0008006" key="4">
    <source>
        <dbReference type="Google" id="ProtNLM"/>
    </source>
</evidence>
<sequence>MSVSVNEVPWMNNSLKCLICRRQKALTNNNLAEYNQLQNKVNRDQKACRAKCYNAKSSVPAPSQTFNTLLMRGKILNTWPMQAETDKFQLIETKCEELQISFSRSADSYKAVTINNKPIQVVTNVKLLGLTISNNHKWNAHIENVIKKRFSRFYQLRQLKHAKEDPAQLVCFFSTCILPVSEYACQVFHNGLPNYQAALKKCNIATLYQWCQSLTERQSSEIKDNTCHKLHGLLSSCNLSTMALRRKRTFNVPFCRTNRLKNSFIMYHSSVVEVRKGKREVLGHKKEPISPKEKSNMKLQGGASHGTPVPFTPALF</sequence>
<accession>A0A3M6U8K3</accession>